<dbReference type="AlphaFoldDB" id="A0AAX3N427"/>
<protein>
    <submittedName>
        <fullName evidence="3">Uncharacterized protein</fullName>
    </submittedName>
</protein>
<name>A0AAX3N427_9BACL</name>
<keyword evidence="2" id="KW-1133">Transmembrane helix</keyword>
<evidence type="ECO:0000313" key="4">
    <source>
        <dbReference type="Proteomes" id="UP001220962"/>
    </source>
</evidence>
<accession>A0AAX3N427</accession>
<keyword evidence="2" id="KW-0472">Membrane</keyword>
<reference evidence="3" key="1">
    <citation type="submission" date="2023-02" db="EMBL/GenBank/DDBJ databases">
        <title>Pathogen: clinical or host-associated sample.</title>
        <authorList>
            <person name="Hergert J."/>
            <person name="Casey R."/>
            <person name="Wagner J."/>
            <person name="Young E.L."/>
            <person name="Oakeson K.F."/>
        </authorList>
    </citation>
    <scope>NUCLEOTIDE SEQUENCE</scope>
    <source>
        <strain evidence="3">2022CK-00830</strain>
    </source>
</reference>
<organism evidence="3 4">
    <name type="scientific">Paenibacillus urinalis</name>
    <dbReference type="NCBI Taxonomy" id="521520"/>
    <lineage>
        <taxon>Bacteria</taxon>
        <taxon>Bacillati</taxon>
        <taxon>Bacillota</taxon>
        <taxon>Bacilli</taxon>
        <taxon>Bacillales</taxon>
        <taxon>Paenibacillaceae</taxon>
        <taxon>Paenibacillus</taxon>
    </lineage>
</organism>
<evidence type="ECO:0000256" key="1">
    <source>
        <dbReference type="SAM" id="Coils"/>
    </source>
</evidence>
<feature type="coiled-coil region" evidence="1">
    <location>
        <begin position="48"/>
        <end position="101"/>
    </location>
</feature>
<dbReference type="RefSeq" id="WP_274359512.1">
    <property type="nucleotide sequence ID" value="NZ_CP118101.1"/>
</dbReference>
<proteinExistence type="predicted"/>
<sequence length="274" mass="31859">MWGQDTIEFLIDDFLKYIGGISITALVMGAIFLILKTTTNSMITSSFNKNLESHKAELTKMINAETEQKKSELAKVNDKFRNELNAEIEKLKHEQQRAFKDFELYISKKHERYPEVYKSIEIAYGAILSLHGKYRDLSFENVNKDDVKAYLEMEGVTKKDMQEIMDLWVDGEPNADAVMRINSVRRRIKINSAYESWSDANDTLIFNELYLSESVSEQARKVLNKLWEYLDLEEIYGCSYEEILGGSNVREEMKQEKEKLKNVMKTELSQVVSL</sequence>
<dbReference type="Proteomes" id="UP001220962">
    <property type="component" value="Chromosome"/>
</dbReference>
<keyword evidence="2" id="KW-0812">Transmembrane</keyword>
<gene>
    <name evidence="3" type="ORF">PUW23_03790</name>
</gene>
<feature type="transmembrane region" description="Helical" evidence="2">
    <location>
        <begin position="14"/>
        <end position="35"/>
    </location>
</feature>
<keyword evidence="1" id="KW-0175">Coiled coil</keyword>
<evidence type="ECO:0000313" key="3">
    <source>
        <dbReference type="EMBL" id="WDH83377.1"/>
    </source>
</evidence>
<dbReference type="EMBL" id="CP118101">
    <property type="protein sequence ID" value="WDH83377.1"/>
    <property type="molecule type" value="Genomic_DNA"/>
</dbReference>
<evidence type="ECO:0000256" key="2">
    <source>
        <dbReference type="SAM" id="Phobius"/>
    </source>
</evidence>